<dbReference type="AlphaFoldDB" id="A0A517ZGU9"/>
<sequence length="39" mass="4386">MRTARSLGDALRERGRNAWPRYSADTFLTVGRCSGVSDR</sequence>
<dbReference type="EMBL" id="CP036276">
    <property type="protein sequence ID" value="QDU41708.1"/>
    <property type="molecule type" value="Genomic_DNA"/>
</dbReference>
<accession>A0A517ZGU9</accession>
<gene>
    <name evidence="1" type="ORF">Mal52_01610</name>
</gene>
<evidence type="ECO:0000313" key="2">
    <source>
        <dbReference type="Proteomes" id="UP000319383"/>
    </source>
</evidence>
<name>A0A517ZGU9_9PLAN</name>
<protein>
    <submittedName>
        <fullName evidence="1">Uncharacterized protein</fullName>
    </submittedName>
</protein>
<organism evidence="1 2">
    <name type="scientific">Symmachiella dynata</name>
    <dbReference type="NCBI Taxonomy" id="2527995"/>
    <lineage>
        <taxon>Bacteria</taxon>
        <taxon>Pseudomonadati</taxon>
        <taxon>Planctomycetota</taxon>
        <taxon>Planctomycetia</taxon>
        <taxon>Planctomycetales</taxon>
        <taxon>Planctomycetaceae</taxon>
        <taxon>Symmachiella</taxon>
    </lineage>
</organism>
<evidence type="ECO:0000313" key="1">
    <source>
        <dbReference type="EMBL" id="QDU41708.1"/>
    </source>
</evidence>
<keyword evidence="2" id="KW-1185">Reference proteome</keyword>
<dbReference type="Proteomes" id="UP000319383">
    <property type="component" value="Chromosome"/>
</dbReference>
<proteinExistence type="predicted"/>
<dbReference type="KEGG" id="sdyn:Mal52_01610"/>
<reference evidence="1 2" key="1">
    <citation type="submission" date="2019-02" db="EMBL/GenBank/DDBJ databases">
        <title>Deep-cultivation of Planctomycetes and their phenomic and genomic characterization uncovers novel biology.</title>
        <authorList>
            <person name="Wiegand S."/>
            <person name="Jogler M."/>
            <person name="Boedeker C."/>
            <person name="Pinto D."/>
            <person name="Vollmers J."/>
            <person name="Rivas-Marin E."/>
            <person name="Kohn T."/>
            <person name="Peeters S.H."/>
            <person name="Heuer A."/>
            <person name="Rast P."/>
            <person name="Oberbeckmann S."/>
            <person name="Bunk B."/>
            <person name="Jeske O."/>
            <person name="Meyerdierks A."/>
            <person name="Storesund J.E."/>
            <person name="Kallscheuer N."/>
            <person name="Luecker S."/>
            <person name="Lage O.M."/>
            <person name="Pohl T."/>
            <person name="Merkel B.J."/>
            <person name="Hornburger P."/>
            <person name="Mueller R.-W."/>
            <person name="Bruemmer F."/>
            <person name="Labrenz M."/>
            <person name="Spormann A.M."/>
            <person name="Op den Camp H."/>
            <person name="Overmann J."/>
            <person name="Amann R."/>
            <person name="Jetten M.S.M."/>
            <person name="Mascher T."/>
            <person name="Medema M.H."/>
            <person name="Devos D.P."/>
            <person name="Kaster A.-K."/>
            <person name="Ovreas L."/>
            <person name="Rohde M."/>
            <person name="Galperin M.Y."/>
            <person name="Jogler C."/>
        </authorList>
    </citation>
    <scope>NUCLEOTIDE SEQUENCE [LARGE SCALE GENOMIC DNA]</scope>
    <source>
        <strain evidence="1 2">Mal52</strain>
    </source>
</reference>